<accession>A0ABU5HI38</accession>
<name>A0ABU5HI38_9BACT</name>
<protein>
    <submittedName>
        <fullName evidence="1">TOMM leader peptide-binding protein</fullName>
    </submittedName>
</protein>
<dbReference type="NCBIfam" id="TIGR03882">
    <property type="entry name" value="cyclo_dehyd_2"/>
    <property type="match status" value="1"/>
</dbReference>
<dbReference type="EMBL" id="JAXIVS010000028">
    <property type="protein sequence ID" value="MDY7233136.1"/>
    <property type="molecule type" value="Genomic_DNA"/>
</dbReference>
<dbReference type="InterPro" id="IPR022291">
    <property type="entry name" value="Bacteriocin_synth_cyclodeHase"/>
</dbReference>
<evidence type="ECO:0000313" key="1">
    <source>
        <dbReference type="EMBL" id="MDY7233136.1"/>
    </source>
</evidence>
<dbReference type="Gene3D" id="3.90.930.60">
    <property type="match status" value="1"/>
</dbReference>
<dbReference type="SUPFAM" id="SSF69572">
    <property type="entry name" value="Activating enzymes of the ubiquitin-like proteins"/>
    <property type="match status" value="1"/>
</dbReference>
<dbReference type="RefSeq" id="WP_321551847.1">
    <property type="nucleotide sequence ID" value="NZ_JAXIVS010000028.1"/>
</dbReference>
<dbReference type="InterPro" id="IPR035985">
    <property type="entry name" value="Ubiquitin-activating_enz"/>
</dbReference>
<comment type="caution">
    <text evidence="1">The sequence shown here is derived from an EMBL/GenBank/DDBJ whole genome shotgun (WGS) entry which is preliminary data.</text>
</comment>
<evidence type="ECO:0000313" key="2">
    <source>
        <dbReference type="Proteomes" id="UP001291309"/>
    </source>
</evidence>
<dbReference type="Gene3D" id="3.40.50.720">
    <property type="entry name" value="NAD(P)-binding Rossmann-like Domain"/>
    <property type="match status" value="1"/>
</dbReference>
<dbReference type="Proteomes" id="UP001291309">
    <property type="component" value="Unassembled WGS sequence"/>
</dbReference>
<proteinExistence type="predicted"/>
<organism evidence="1 2">
    <name type="scientific">Hyalangium rubrum</name>
    <dbReference type="NCBI Taxonomy" id="3103134"/>
    <lineage>
        <taxon>Bacteria</taxon>
        <taxon>Pseudomonadati</taxon>
        <taxon>Myxococcota</taxon>
        <taxon>Myxococcia</taxon>
        <taxon>Myxococcales</taxon>
        <taxon>Cystobacterineae</taxon>
        <taxon>Archangiaceae</taxon>
        <taxon>Hyalangium</taxon>
    </lineage>
</organism>
<keyword evidence="2" id="KW-1185">Reference proteome</keyword>
<reference evidence="1 2" key="1">
    <citation type="submission" date="2023-12" db="EMBL/GenBank/DDBJ databases">
        <title>the genome sequence of Hyalangium sp. s54d21.</title>
        <authorList>
            <person name="Zhang X."/>
        </authorList>
    </citation>
    <scope>NUCLEOTIDE SEQUENCE [LARGE SCALE GENOMIC DNA]</scope>
    <source>
        <strain evidence="2">s54d21</strain>
    </source>
</reference>
<sequence length="365" mass="39899">MNEELEARRPRLGPSRSVVRDGDATCYIMTSGRELLRCQGTQVSLLVDQLLPLMDGTRTVGEIRAALAGKPEAGSVDTLLDLLWAHHVVVDVGPEQAFSADELRAFGGVVALLSRSFPDPYRPLERLRQARVVVVGHSELSRELVLALAECAIGAIELVTEGAPVSLEVQLPVRVQAHPIEALEAVVPGASLVIGVQDGEFSFTRRMRELNRLCLRLGSSLLAVRLTLDAEGWIGPLHTPGTACFECVNLRQESHLKAWKEQLLHCAQVEQGLLVGKRLGFPPFQRQLANAVAVEVLLQLTGLEPSRLSGRSLLVDVLTQERSLHPVLKHPACPACGHSPAARVFPWGDEEIRLGRMLLKQEEGR</sequence>
<gene>
    <name evidence="1" type="ORF">SYV04_42505</name>
</gene>